<gene>
    <name evidence="2" type="ORF">FANTH_14886</name>
</gene>
<dbReference type="EMBL" id="JABEVY010000941">
    <property type="protein sequence ID" value="KAF5227055.1"/>
    <property type="molecule type" value="Genomic_DNA"/>
</dbReference>
<keyword evidence="3" id="KW-1185">Reference proteome</keyword>
<evidence type="ECO:0000259" key="1">
    <source>
        <dbReference type="Pfam" id="PF06985"/>
    </source>
</evidence>
<dbReference type="Pfam" id="PF06985">
    <property type="entry name" value="HET"/>
    <property type="match status" value="1"/>
</dbReference>
<protein>
    <recommendedName>
        <fullName evidence="1">Heterokaryon incompatibility domain-containing protein</fullName>
    </recommendedName>
</protein>
<dbReference type="InterPro" id="IPR010730">
    <property type="entry name" value="HET"/>
</dbReference>
<proteinExistence type="predicted"/>
<evidence type="ECO:0000313" key="3">
    <source>
        <dbReference type="Proteomes" id="UP000573603"/>
    </source>
</evidence>
<feature type="non-terminal residue" evidence="2">
    <location>
        <position position="80"/>
    </location>
</feature>
<sequence>MRLLNVSTLQLKEFAAHVPPYAILSHTWTEEEVLYSDIGTLTAQSKEGYPKLVGCCRKAAQDGFDWVWIDTCCIDKSSSA</sequence>
<dbReference type="Proteomes" id="UP000573603">
    <property type="component" value="Unassembled WGS sequence"/>
</dbReference>
<dbReference type="PANTHER" id="PTHR10622">
    <property type="entry name" value="HET DOMAIN-CONTAINING PROTEIN"/>
    <property type="match status" value="1"/>
</dbReference>
<comment type="caution">
    <text evidence="2">The sequence shown here is derived from an EMBL/GenBank/DDBJ whole genome shotgun (WGS) entry which is preliminary data.</text>
</comment>
<dbReference type="PANTHER" id="PTHR10622:SF10">
    <property type="entry name" value="HET DOMAIN-CONTAINING PROTEIN"/>
    <property type="match status" value="1"/>
</dbReference>
<accession>A0A8H4YG06</accession>
<evidence type="ECO:0000313" key="2">
    <source>
        <dbReference type="EMBL" id="KAF5227055.1"/>
    </source>
</evidence>
<organism evidence="2 3">
    <name type="scientific">Fusarium anthophilum</name>
    <dbReference type="NCBI Taxonomy" id="48485"/>
    <lineage>
        <taxon>Eukaryota</taxon>
        <taxon>Fungi</taxon>
        <taxon>Dikarya</taxon>
        <taxon>Ascomycota</taxon>
        <taxon>Pezizomycotina</taxon>
        <taxon>Sordariomycetes</taxon>
        <taxon>Hypocreomycetidae</taxon>
        <taxon>Hypocreales</taxon>
        <taxon>Nectriaceae</taxon>
        <taxon>Fusarium</taxon>
        <taxon>Fusarium fujikuroi species complex</taxon>
    </lineage>
</organism>
<name>A0A8H4YG06_9HYPO</name>
<dbReference type="AlphaFoldDB" id="A0A8H4YG06"/>
<reference evidence="2 3" key="1">
    <citation type="journal article" date="2020" name="BMC Genomics">
        <title>Correction to: Identification and distribution of gene clusters required for synthesis of sphingolipid metabolism inhibitors in diverse species of the filamentous fungus Fusarium.</title>
        <authorList>
            <person name="Kim H.S."/>
            <person name="Lohmar J.M."/>
            <person name="Busman M."/>
            <person name="Brown D.W."/>
            <person name="Naumann T.A."/>
            <person name="Divon H.H."/>
            <person name="Lysoe E."/>
            <person name="Uhlig S."/>
            <person name="Proctor R.H."/>
        </authorList>
    </citation>
    <scope>NUCLEOTIDE SEQUENCE [LARGE SCALE GENOMIC DNA]</scope>
    <source>
        <strain evidence="2 3">NRRL 25214</strain>
    </source>
</reference>
<feature type="domain" description="Heterokaryon incompatibility" evidence="1">
    <location>
        <begin position="21"/>
        <end position="78"/>
    </location>
</feature>